<evidence type="ECO:0000256" key="1">
    <source>
        <dbReference type="ARBA" id="ARBA00004141"/>
    </source>
</evidence>
<dbReference type="PANTHER" id="PTHR32089">
    <property type="entry name" value="METHYL-ACCEPTING CHEMOTAXIS PROTEIN MCPB"/>
    <property type="match status" value="1"/>
</dbReference>
<evidence type="ECO:0000256" key="7">
    <source>
        <dbReference type="PROSITE-ProRule" id="PRU00284"/>
    </source>
</evidence>
<dbReference type="GO" id="GO:0006935">
    <property type="term" value="P:chemotaxis"/>
    <property type="evidence" value="ECO:0007669"/>
    <property type="project" value="UniProtKB-ARBA"/>
</dbReference>
<comment type="subcellular location">
    <subcellularLocation>
        <location evidence="1">Membrane</location>
        <topology evidence="1">Multi-pass membrane protein</topology>
    </subcellularLocation>
</comment>
<feature type="domain" description="HAMP" evidence="10">
    <location>
        <begin position="320"/>
        <end position="372"/>
    </location>
</feature>
<dbReference type="GO" id="GO:0016020">
    <property type="term" value="C:membrane"/>
    <property type="evidence" value="ECO:0007669"/>
    <property type="project" value="UniProtKB-SubCell"/>
</dbReference>
<evidence type="ECO:0000256" key="3">
    <source>
        <dbReference type="ARBA" id="ARBA00022989"/>
    </source>
</evidence>
<dbReference type="Gene3D" id="1.10.287.950">
    <property type="entry name" value="Methyl-accepting chemotaxis protein"/>
    <property type="match status" value="1"/>
</dbReference>
<sequence>MKISTLSLTASAILLVLAATLAGIVLWSSEQRQQLELQGQTLEQIQRSFLVEVRRELEHYLDSGDASQLESARSQLQQMQVSIAEVDNPAATELSQLLKQFADELNTKYRAAGKLSGNPRQLLAHAETEMLDFNRRLADYGTQGLTINEPLARKYLALSSTLPPLVYQLSQLSEGYLIGKDQRLQGILATKLDELDSWRQSLSQLADIGIYRVEEVDEFALGEQEAEKTEVGAEYRSELVSLSQRYRREIDNTHQLLANNQQIQADLMQAIANSETLLLDLSESQERRNTNLKQEMQLILYAIVSVLALFALVYLVLQQRRVVKPLKRLNLAFGRLTESNQRERLQIQSRCETGQIAEHFNRLLDNFEQQDEQQRGRISDVSQSLGQLVSQIGGLAKNSEATEQIVNEALSRTAALRELAQEVSSTSHRVAEDASGTMEQMRQSQAQAEAVLAATQDSHDAVRRCHESLAGLSGSVSDVSKIIDVIGNIAEQTNLLALNAAIEAARAGEQGRGFAVVADEVRNLSQRTQSSLQEILAILGQLTAANEALSHTVEGIEQTTDSQHQRASQLLQVAQAVQQQANGMAQTAGQGVSNAGLQLNYLDEFVQAMEALRSQSLAASRQSQTIASEVADSVARIEDSLSGGAQAV</sequence>
<dbReference type="PROSITE" id="PS50111">
    <property type="entry name" value="CHEMOTAXIS_TRANSDUC_2"/>
    <property type="match status" value="1"/>
</dbReference>
<dbReference type="Pfam" id="PF00015">
    <property type="entry name" value="MCPsignal"/>
    <property type="match status" value="1"/>
</dbReference>
<evidence type="ECO:0000256" key="8">
    <source>
        <dbReference type="SAM" id="Phobius"/>
    </source>
</evidence>
<name>A0A974XKC3_9GAMM</name>
<keyword evidence="4 8" id="KW-0472">Membrane</keyword>
<comment type="similarity">
    <text evidence="6">Belongs to the methyl-accepting chemotaxis (MCP) protein family.</text>
</comment>
<feature type="domain" description="Methyl-accepting transducer" evidence="9">
    <location>
        <begin position="377"/>
        <end position="638"/>
    </location>
</feature>
<protein>
    <submittedName>
        <fullName evidence="11">HAMP domain-containing protein</fullName>
    </submittedName>
</protein>
<dbReference type="SMART" id="SM00283">
    <property type="entry name" value="MA"/>
    <property type="match status" value="1"/>
</dbReference>
<dbReference type="KEGG" id="scyp:JYB88_17725"/>
<proteinExistence type="inferred from homology"/>
<evidence type="ECO:0000256" key="4">
    <source>
        <dbReference type="ARBA" id="ARBA00023136"/>
    </source>
</evidence>
<evidence type="ECO:0000313" key="12">
    <source>
        <dbReference type="Proteomes" id="UP000663281"/>
    </source>
</evidence>
<dbReference type="RefSeq" id="WP_207324985.1">
    <property type="nucleotide sequence ID" value="NZ_CP071504.1"/>
</dbReference>
<dbReference type="EMBL" id="CP071504">
    <property type="protein sequence ID" value="QSX29989.1"/>
    <property type="molecule type" value="Genomic_DNA"/>
</dbReference>
<keyword evidence="5 7" id="KW-0807">Transducer</keyword>
<keyword evidence="2 8" id="KW-0812">Transmembrane</keyword>
<evidence type="ECO:0000256" key="2">
    <source>
        <dbReference type="ARBA" id="ARBA00022692"/>
    </source>
</evidence>
<evidence type="ECO:0000259" key="10">
    <source>
        <dbReference type="PROSITE" id="PS50885"/>
    </source>
</evidence>
<dbReference type="AlphaFoldDB" id="A0A974XKC3"/>
<dbReference type="CDD" id="cd06225">
    <property type="entry name" value="HAMP"/>
    <property type="match status" value="1"/>
</dbReference>
<dbReference type="Pfam" id="PF00672">
    <property type="entry name" value="HAMP"/>
    <property type="match status" value="1"/>
</dbReference>
<dbReference type="SMART" id="SM00304">
    <property type="entry name" value="HAMP"/>
    <property type="match status" value="1"/>
</dbReference>
<reference evidence="11 12" key="1">
    <citation type="submission" date="2021-03" db="EMBL/GenBank/DDBJ databases">
        <title>Novel species identification of genus Shewanella.</title>
        <authorList>
            <person name="Liu G."/>
            <person name="Zhang Q."/>
        </authorList>
    </citation>
    <scope>NUCLEOTIDE SEQUENCE [LARGE SCALE GENOMIC DNA]</scope>
    <source>
        <strain evidence="11 12">FJAT-53726</strain>
    </source>
</reference>
<dbReference type="PANTHER" id="PTHR32089:SF119">
    <property type="entry name" value="METHYL-ACCEPTING CHEMOTAXIS PROTEIN CTPL"/>
    <property type="match status" value="1"/>
</dbReference>
<dbReference type="InterPro" id="IPR003660">
    <property type="entry name" value="HAMP_dom"/>
</dbReference>
<evidence type="ECO:0000259" key="9">
    <source>
        <dbReference type="PROSITE" id="PS50111"/>
    </source>
</evidence>
<evidence type="ECO:0000256" key="6">
    <source>
        <dbReference type="ARBA" id="ARBA00029447"/>
    </source>
</evidence>
<accession>A0A974XKC3</accession>
<keyword evidence="3 8" id="KW-1133">Transmembrane helix</keyword>
<dbReference type="SUPFAM" id="SSF58104">
    <property type="entry name" value="Methyl-accepting chemotaxis protein (MCP) signaling domain"/>
    <property type="match status" value="1"/>
</dbReference>
<organism evidence="11 12">
    <name type="scientific">Shewanella cyperi</name>
    <dbReference type="NCBI Taxonomy" id="2814292"/>
    <lineage>
        <taxon>Bacteria</taxon>
        <taxon>Pseudomonadati</taxon>
        <taxon>Pseudomonadota</taxon>
        <taxon>Gammaproteobacteria</taxon>
        <taxon>Alteromonadales</taxon>
        <taxon>Shewanellaceae</taxon>
        <taxon>Shewanella</taxon>
    </lineage>
</organism>
<dbReference type="InterPro" id="IPR004089">
    <property type="entry name" value="MCPsignal_dom"/>
</dbReference>
<keyword evidence="12" id="KW-1185">Reference proteome</keyword>
<evidence type="ECO:0000313" key="11">
    <source>
        <dbReference type="EMBL" id="QSX29989.1"/>
    </source>
</evidence>
<dbReference type="Proteomes" id="UP000663281">
    <property type="component" value="Chromosome"/>
</dbReference>
<dbReference type="PROSITE" id="PS50885">
    <property type="entry name" value="HAMP"/>
    <property type="match status" value="1"/>
</dbReference>
<gene>
    <name evidence="11" type="ORF">JYB88_17725</name>
</gene>
<evidence type="ECO:0000256" key="5">
    <source>
        <dbReference type="ARBA" id="ARBA00023224"/>
    </source>
</evidence>
<dbReference type="Gene3D" id="6.10.340.10">
    <property type="match status" value="1"/>
</dbReference>
<feature type="transmembrane region" description="Helical" evidence="8">
    <location>
        <begin position="298"/>
        <end position="317"/>
    </location>
</feature>
<dbReference type="GO" id="GO:0007165">
    <property type="term" value="P:signal transduction"/>
    <property type="evidence" value="ECO:0007669"/>
    <property type="project" value="UniProtKB-KW"/>
</dbReference>